<feature type="binding site" evidence="2">
    <location>
        <position position="184"/>
    </location>
    <ligand>
        <name>substrate</name>
    </ligand>
</feature>
<dbReference type="Gene3D" id="3.40.1180.10">
    <property type="entry name" value="Decaprenyl diphosphate synthase-like"/>
    <property type="match status" value="1"/>
</dbReference>
<dbReference type="GO" id="GO:0000287">
    <property type="term" value="F:magnesium ion binding"/>
    <property type="evidence" value="ECO:0007669"/>
    <property type="project" value="UniProtKB-UniRule"/>
</dbReference>
<keyword evidence="2" id="KW-0460">Magnesium</keyword>
<comment type="cofactor">
    <cofactor evidence="2">
        <name>Mg(2+)</name>
        <dbReference type="ChEBI" id="CHEBI:18420"/>
    </cofactor>
    <text evidence="2">Binds 2 magnesium ions per subunit.</text>
</comment>
<keyword evidence="2" id="KW-0479">Metal-binding</keyword>
<comment type="function">
    <text evidence="2">Catalyzes the condensation of isopentenyl diphosphate (IPP) with allylic pyrophosphates generating different type of terpenoids.</text>
</comment>
<accession>A0A2A4Z3Q5</accession>
<dbReference type="PROSITE" id="PS01066">
    <property type="entry name" value="UPP_SYNTHASE"/>
    <property type="match status" value="1"/>
</dbReference>
<dbReference type="GO" id="GO:0008834">
    <property type="term" value="F:ditrans,polycis-undecaprenyl-diphosphate synthase [(2E,6E)-farnesyl-diphosphate specific] activity"/>
    <property type="evidence" value="ECO:0007669"/>
    <property type="project" value="TreeGrafter"/>
</dbReference>
<dbReference type="PANTHER" id="PTHR10291">
    <property type="entry name" value="DEHYDRODOLICHYL DIPHOSPHATE SYNTHASE FAMILY MEMBER"/>
    <property type="match status" value="1"/>
</dbReference>
<organism evidence="3">
    <name type="scientific">OCS116 cluster bacterium</name>
    <dbReference type="NCBI Taxonomy" id="2030921"/>
    <lineage>
        <taxon>Bacteria</taxon>
        <taxon>Pseudomonadati</taxon>
        <taxon>Pseudomonadota</taxon>
        <taxon>Alphaproteobacteria</taxon>
        <taxon>OCS116 cluster</taxon>
    </lineage>
</organism>
<dbReference type="SUPFAM" id="SSF64005">
    <property type="entry name" value="Undecaprenyl diphosphate synthase"/>
    <property type="match status" value="1"/>
</dbReference>
<dbReference type="GO" id="GO:0016094">
    <property type="term" value="P:polyprenol biosynthetic process"/>
    <property type="evidence" value="ECO:0007669"/>
    <property type="project" value="TreeGrafter"/>
</dbReference>
<dbReference type="HAMAP" id="MF_01139">
    <property type="entry name" value="ISPT"/>
    <property type="match status" value="1"/>
</dbReference>
<evidence type="ECO:0000313" key="3">
    <source>
        <dbReference type="EMBL" id="PCJ01615.1"/>
    </source>
</evidence>
<evidence type="ECO:0000256" key="1">
    <source>
        <dbReference type="ARBA" id="ARBA00022679"/>
    </source>
</evidence>
<feature type="active site" evidence="2">
    <location>
        <position position="16"/>
    </location>
</feature>
<dbReference type="NCBIfam" id="NF011405">
    <property type="entry name" value="PRK14830.1"/>
    <property type="match status" value="1"/>
</dbReference>
<comment type="caution">
    <text evidence="3">The sequence shown here is derived from an EMBL/GenBank/DDBJ whole genome shotgun (WGS) entry which is preliminary data.</text>
</comment>
<dbReference type="InterPro" id="IPR018520">
    <property type="entry name" value="UPP_synth-like_CS"/>
</dbReference>
<feature type="binding site" evidence="2">
    <location>
        <position position="203"/>
    </location>
    <ligand>
        <name>Mg(2+)</name>
        <dbReference type="ChEBI" id="CHEBI:18420"/>
    </ligand>
</feature>
<dbReference type="AlphaFoldDB" id="A0A2A4Z3Q5"/>
<dbReference type="NCBIfam" id="TIGR00055">
    <property type="entry name" value="uppS"/>
    <property type="match status" value="1"/>
</dbReference>
<feature type="binding site" evidence="2">
    <location>
        <position position="21"/>
    </location>
    <ligand>
        <name>substrate</name>
    </ligand>
</feature>
<feature type="active site" description="Proton acceptor" evidence="2">
    <location>
        <position position="64"/>
    </location>
</feature>
<dbReference type="FunFam" id="3.40.1180.10:FF:000001">
    <property type="entry name" value="(2E,6E)-farnesyl-diphosphate-specific ditrans,polycis-undecaprenyl-diphosphate synthase"/>
    <property type="match status" value="1"/>
</dbReference>
<protein>
    <recommendedName>
        <fullName evidence="2">Isoprenyl transferase</fullName>
        <ecNumber evidence="2">2.5.1.-</ecNumber>
    </recommendedName>
</protein>
<feature type="binding site" evidence="2">
    <location>
        <position position="16"/>
    </location>
    <ligand>
        <name>Mg(2+)</name>
        <dbReference type="ChEBI" id="CHEBI:18420"/>
    </ligand>
</feature>
<reference evidence="3" key="2">
    <citation type="journal article" date="2018" name="ISME J.">
        <title>A dynamic microbial community with high functional redundancy inhabits the cold, oxic subseafloor aquifer.</title>
        <authorList>
            <person name="Tully B.J."/>
            <person name="Wheat C.G."/>
            <person name="Glazer B.T."/>
            <person name="Huber J.A."/>
        </authorList>
    </citation>
    <scope>NUCLEOTIDE SEQUENCE</scope>
    <source>
        <strain evidence="3">NORP83</strain>
    </source>
</reference>
<gene>
    <name evidence="3" type="ORF">COB13_07065</name>
</gene>
<dbReference type="PANTHER" id="PTHR10291:SF0">
    <property type="entry name" value="DEHYDRODOLICHYL DIPHOSPHATE SYNTHASE 2"/>
    <property type="match status" value="1"/>
</dbReference>
<comment type="subunit">
    <text evidence="2">Homodimer.</text>
</comment>
<dbReference type="EC" id="2.5.1.-" evidence="2"/>
<name>A0A2A4Z3Q5_9PROT</name>
<dbReference type="InterPro" id="IPR001441">
    <property type="entry name" value="UPP_synth-like"/>
</dbReference>
<dbReference type="InterPro" id="IPR036424">
    <property type="entry name" value="UPP_synth-like_sf"/>
</dbReference>
<feature type="binding site" evidence="2">
    <location>
        <position position="33"/>
    </location>
    <ligand>
        <name>substrate</name>
    </ligand>
</feature>
<evidence type="ECO:0000256" key="2">
    <source>
        <dbReference type="HAMAP-Rule" id="MF_01139"/>
    </source>
</evidence>
<feature type="binding site" evidence="2">
    <location>
        <begin position="61"/>
        <end position="63"/>
    </location>
    <ligand>
        <name>substrate</name>
    </ligand>
</feature>
<dbReference type="EMBL" id="NVUS01000007">
    <property type="protein sequence ID" value="PCJ01615.1"/>
    <property type="molecule type" value="Genomic_DNA"/>
</dbReference>
<feature type="binding site" evidence="2">
    <location>
        <position position="67"/>
    </location>
    <ligand>
        <name>substrate</name>
    </ligand>
</feature>
<feature type="binding site" evidence="2">
    <location>
        <begin position="190"/>
        <end position="192"/>
    </location>
    <ligand>
        <name>substrate</name>
    </ligand>
</feature>
<dbReference type="CDD" id="cd00475">
    <property type="entry name" value="Cis_IPPS"/>
    <property type="match status" value="1"/>
</dbReference>
<comment type="similarity">
    <text evidence="2">Belongs to the UPP synthase family.</text>
</comment>
<sequence>MSDKEAFPEHIAIIMDGNRRWAKKRFLPAIAGHKKGVDAVKAAVNAADDLGVKYLTLYSFSTENWEREEEEVGALMKLLIYALKKEIAELNRKNCRLRVIGFREHAAPEVGALFADAEELTKNNDGLQLNIAFNYGGKQDILAATKKIAVKLAAGEITEADITESMMDDELLTHDITDPDLVIRTSGEIRVSNFLTWQTAYSEFIFLDMYWPSFNKQTMVDAIAEYANRHRRLGK</sequence>
<dbReference type="GO" id="GO:0005829">
    <property type="term" value="C:cytosol"/>
    <property type="evidence" value="ECO:0007669"/>
    <property type="project" value="TreeGrafter"/>
</dbReference>
<feature type="binding site" evidence="2">
    <location>
        <position position="65"/>
    </location>
    <ligand>
        <name>substrate</name>
    </ligand>
</feature>
<dbReference type="Pfam" id="PF01255">
    <property type="entry name" value="Prenyltransf"/>
    <property type="match status" value="1"/>
</dbReference>
<reference key="1">
    <citation type="submission" date="2017-08" db="EMBL/GenBank/DDBJ databases">
        <title>A dynamic microbial community with high functional redundancy inhabits the cold, oxic subseafloor aquifer.</title>
        <authorList>
            <person name="Tully B.J."/>
            <person name="Wheat C.G."/>
            <person name="Glazer B.T."/>
            <person name="Huber J.A."/>
        </authorList>
    </citation>
    <scope>NUCLEOTIDE SEQUENCE [LARGE SCALE GENOMIC DNA]</scope>
</reference>
<comment type="caution">
    <text evidence="2">Lacks conserved residue(s) required for the propagation of feature annotation.</text>
</comment>
<proteinExistence type="inferred from homology"/>
<keyword evidence="1 2" id="KW-0808">Transferase</keyword>
<feature type="binding site" evidence="2">
    <location>
        <begin position="17"/>
        <end position="20"/>
    </location>
    <ligand>
        <name>substrate</name>
    </ligand>
</feature>